<proteinExistence type="inferred from homology"/>
<feature type="transmembrane region" description="Helical" evidence="6">
    <location>
        <begin position="102"/>
        <end position="120"/>
    </location>
</feature>
<evidence type="ECO:0000259" key="7">
    <source>
        <dbReference type="Pfam" id="PF04138"/>
    </source>
</evidence>
<dbReference type="RefSeq" id="WP_202767955.1">
    <property type="nucleotide sequence ID" value="NZ_JAESWA010000022.1"/>
</dbReference>
<dbReference type="EMBL" id="JAESWA010000022">
    <property type="protein sequence ID" value="MBL4932611.1"/>
    <property type="molecule type" value="Genomic_DNA"/>
</dbReference>
<evidence type="ECO:0000256" key="3">
    <source>
        <dbReference type="ARBA" id="ARBA00022692"/>
    </source>
</evidence>
<feature type="domain" description="GtrA/DPMS transmembrane" evidence="7">
    <location>
        <begin position="12"/>
        <end position="125"/>
    </location>
</feature>
<dbReference type="GO" id="GO:0000271">
    <property type="term" value="P:polysaccharide biosynthetic process"/>
    <property type="evidence" value="ECO:0007669"/>
    <property type="project" value="InterPro"/>
</dbReference>
<accession>A0A937FJ33</accession>
<keyword evidence="4 6" id="KW-1133">Transmembrane helix</keyword>
<evidence type="ECO:0000256" key="1">
    <source>
        <dbReference type="ARBA" id="ARBA00004141"/>
    </source>
</evidence>
<dbReference type="PANTHER" id="PTHR38459">
    <property type="entry name" value="PROPHAGE BACTOPRENOL-LINKED GLUCOSE TRANSLOCASE HOMOLOG"/>
    <property type="match status" value="1"/>
</dbReference>
<evidence type="ECO:0000256" key="2">
    <source>
        <dbReference type="ARBA" id="ARBA00009399"/>
    </source>
</evidence>
<dbReference type="AlphaFoldDB" id="A0A937FJ33"/>
<dbReference type="PANTHER" id="PTHR38459:SF1">
    <property type="entry name" value="PROPHAGE BACTOPRENOL-LINKED GLUCOSE TRANSLOCASE HOMOLOG"/>
    <property type="match status" value="1"/>
</dbReference>
<evidence type="ECO:0000256" key="4">
    <source>
        <dbReference type="ARBA" id="ARBA00022989"/>
    </source>
</evidence>
<feature type="transmembrane region" description="Helical" evidence="6">
    <location>
        <begin position="12"/>
        <end position="31"/>
    </location>
</feature>
<evidence type="ECO:0000256" key="5">
    <source>
        <dbReference type="ARBA" id="ARBA00023136"/>
    </source>
</evidence>
<comment type="subcellular location">
    <subcellularLocation>
        <location evidence="1">Membrane</location>
        <topology evidence="1">Multi-pass membrane protein</topology>
    </subcellularLocation>
</comment>
<dbReference type="Proteomes" id="UP000623681">
    <property type="component" value="Unassembled WGS sequence"/>
</dbReference>
<evidence type="ECO:0000313" key="9">
    <source>
        <dbReference type="Proteomes" id="UP000623681"/>
    </source>
</evidence>
<dbReference type="GO" id="GO:0005886">
    <property type="term" value="C:plasma membrane"/>
    <property type="evidence" value="ECO:0007669"/>
    <property type="project" value="TreeGrafter"/>
</dbReference>
<evidence type="ECO:0000313" key="8">
    <source>
        <dbReference type="EMBL" id="MBL4932611.1"/>
    </source>
</evidence>
<dbReference type="InterPro" id="IPR051401">
    <property type="entry name" value="GtrA_CellWall_Glycosyl"/>
</dbReference>
<name>A0A937FJ33_9CLOT</name>
<keyword evidence="5 6" id="KW-0472">Membrane</keyword>
<organism evidence="8 9">
    <name type="scientific">Clostridium paridis</name>
    <dbReference type="NCBI Taxonomy" id="2803863"/>
    <lineage>
        <taxon>Bacteria</taxon>
        <taxon>Bacillati</taxon>
        <taxon>Bacillota</taxon>
        <taxon>Clostridia</taxon>
        <taxon>Eubacteriales</taxon>
        <taxon>Clostridiaceae</taxon>
        <taxon>Clostridium</taxon>
    </lineage>
</organism>
<dbReference type="Pfam" id="PF04138">
    <property type="entry name" value="GtrA_DPMS_TM"/>
    <property type="match status" value="1"/>
</dbReference>
<keyword evidence="9" id="KW-1185">Reference proteome</keyword>
<comment type="caution">
    <text evidence="8">The sequence shown here is derived from an EMBL/GenBank/DDBJ whole genome shotgun (WGS) entry which is preliminary data.</text>
</comment>
<reference evidence="8" key="1">
    <citation type="submission" date="2021-01" db="EMBL/GenBank/DDBJ databases">
        <title>Genome public.</title>
        <authorList>
            <person name="Liu C."/>
            <person name="Sun Q."/>
        </authorList>
    </citation>
    <scope>NUCLEOTIDE SEQUENCE</scope>
    <source>
        <strain evidence="8">YIM B02565</strain>
    </source>
</reference>
<comment type="similarity">
    <text evidence="2">Belongs to the GtrA family.</text>
</comment>
<feature type="transmembrane region" description="Helical" evidence="6">
    <location>
        <begin position="73"/>
        <end position="96"/>
    </location>
</feature>
<protein>
    <submittedName>
        <fullName evidence="8">GtrA family protein</fullName>
    </submittedName>
</protein>
<dbReference type="InterPro" id="IPR007267">
    <property type="entry name" value="GtrA_DPMS_TM"/>
</dbReference>
<keyword evidence="3 6" id="KW-0812">Transmembrane</keyword>
<evidence type="ECO:0000256" key="6">
    <source>
        <dbReference type="SAM" id="Phobius"/>
    </source>
</evidence>
<gene>
    <name evidence="8" type="ORF">JK634_12380</name>
</gene>
<sequence>MKNKAMGKQFGKYLLVGGSTALLELLLYTFFRKIIYLDLSISNIAAVFIATVFNFIINRGWAFKNSSNIYRSIVLYIILFIANTTFSTNAIVFMVRLGVLDIIAKFITMCMITLWNFILYRKVIFK</sequence>
<feature type="transmembrane region" description="Helical" evidence="6">
    <location>
        <begin position="43"/>
        <end position="61"/>
    </location>
</feature>